<evidence type="ECO:0000313" key="1">
    <source>
        <dbReference type="EMBL" id="MFC5771127.1"/>
    </source>
</evidence>
<comment type="caution">
    <text evidence="1">The sequence shown here is derived from an EMBL/GenBank/DDBJ whole genome shotgun (WGS) entry which is preliminary data.</text>
</comment>
<proteinExistence type="predicted"/>
<organism evidence="1 2">
    <name type="scientific">Thauera sinica</name>
    <dbReference type="NCBI Taxonomy" id="2665146"/>
    <lineage>
        <taxon>Bacteria</taxon>
        <taxon>Pseudomonadati</taxon>
        <taxon>Pseudomonadota</taxon>
        <taxon>Betaproteobacteria</taxon>
        <taxon>Rhodocyclales</taxon>
        <taxon>Zoogloeaceae</taxon>
        <taxon>Thauera</taxon>
    </lineage>
</organism>
<evidence type="ECO:0000313" key="2">
    <source>
        <dbReference type="Proteomes" id="UP001595974"/>
    </source>
</evidence>
<accession>A0ABW1AV14</accession>
<dbReference type="Proteomes" id="UP001595974">
    <property type="component" value="Unassembled WGS sequence"/>
</dbReference>
<sequence length="78" mass="8865">MNMKPKFDYDDIVRVRGNAPEEARPGERAWIVGVFLTRPKGDYFNKFPEGVVYSVEFEDGSSIEIHEANLDLDNSGVE</sequence>
<protein>
    <submittedName>
        <fullName evidence="1">Uncharacterized protein</fullName>
    </submittedName>
</protein>
<keyword evidence="2" id="KW-1185">Reference proteome</keyword>
<name>A0ABW1AV14_9RHOO</name>
<dbReference type="RefSeq" id="WP_198363272.1">
    <property type="nucleotide sequence ID" value="NZ_JBHSOG010000073.1"/>
</dbReference>
<gene>
    <name evidence="1" type="ORF">ACFPTN_17245</name>
</gene>
<reference evidence="2" key="1">
    <citation type="journal article" date="2019" name="Int. J. Syst. Evol. Microbiol.">
        <title>The Global Catalogue of Microorganisms (GCM) 10K type strain sequencing project: providing services to taxonomists for standard genome sequencing and annotation.</title>
        <authorList>
            <consortium name="The Broad Institute Genomics Platform"/>
            <consortium name="The Broad Institute Genome Sequencing Center for Infectious Disease"/>
            <person name="Wu L."/>
            <person name="Ma J."/>
        </authorList>
    </citation>
    <scope>NUCLEOTIDE SEQUENCE [LARGE SCALE GENOMIC DNA]</scope>
    <source>
        <strain evidence="2">SHR3</strain>
    </source>
</reference>
<dbReference type="EMBL" id="JBHSOG010000073">
    <property type="protein sequence ID" value="MFC5771127.1"/>
    <property type="molecule type" value="Genomic_DNA"/>
</dbReference>